<reference evidence="1" key="1">
    <citation type="journal article" date="2014" name="Int. J. Syst. Evol. Microbiol.">
        <title>Complete genome sequence of Corynebacterium casei LMG S-19264T (=DSM 44701T), isolated from a smear-ripened cheese.</title>
        <authorList>
            <consortium name="US DOE Joint Genome Institute (JGI-PGF)"/>
            <person name="Walter F."/>
            <person name="Albersmeier A."/>
            <person name="Kalinowski J."/>
            <person name="Ruckert C."/>
        </authorList>
    </citation>
    <scope>NUCLEOTIDE SEQUENCE</scope>
    <source>
        <strain evidence="1">CGMCC 1.12698</strain>
    </source>
</reference>
<evidence type="ECO:0000313" key="1">
    <source>
        <dbReference type="EMBL" id="GGE64468.1"/>
    </source>
</evidence>
<gene>
    <name evidence="1" type="ORF">GCM10007140_13360</name>
</gene>
<name>A0A917AQ30_9BACI</name>
<reference evidence="1" key="2">
    <citation type="submission" date="2020-09" db="EMBL/GenBank/DDBJ databases">
        <authorList>
            <person name="Sun Q."/>
            <person name="Zhou Y."/>
        </authorList>
    </citation>
    <scope>NUCLEOTIDE SEQUENCE</scope>
    <source>
        <strain evidence="1">CGMCC 1.12698</strain>
    </source>
</reference>
<sequence length="261" mass="30906">MNKLLLNEKPLIVLPSLACKYGLNEAILLQQLHYWLQESKNIRDGYTWVYNTYTDWGKQFPFWSERTIRRSILKLEERRVVVSNNFNRKKSDRTKWYRIDYKELHSLLNQHGQDGQPIKNDCLIPMVNLTTSIPENTADSALEINKDRKDIVGMPFPPIEDVSSVAKRFIELRRNGCHLTDSDYKGINKVLETSMAVNSAVKWLEECFDKYHSRSPKEGIRSFNYCVPYILDRYRESMRNRKNRVIERNKSYIAEDFNLDD</sequence>
<proteinExistence type="predicted"/>
<dbReference type="AlphaFoldDB" id="A0A917AQ30"/>
<protein>
    <recommendedName>
        <fullName evidence="3">Replication protein</fullName>
    </recommendedName>
</protein>
<dbReference type="EMBL" id="BMFK01000001">
    <property type="protein sequence ID" value="GGE64468.1"/>
    <property type="molecule type" value="Genomic_DNA"/>
</dbReference>
<comment type="caution">
    <text evidence="1">The sequence shown here is derived from an EMBL/GenBank/DDBJ whole genome shotgun (WGS) entry which is preliminary data.</text>
</comment>
<evidence type="ECO:0008006" key="3">
    <source>
        <dbReference type="Google" id="ProtNLM"/>
    </source>
</evidence>
<dbReference type="RefSeq" id="WP_188387606.1">
    <property type="nucleotide sequence ID" value="NZ_BMFK01000001.1"/>
</dbReference>
<dbReference type="Proteomes" id="UP000605259">
    <property type="component" value="Unassembled WGS sequence"/>
</dbReference>
<keyword evidence="2" id="KW-1185">Reference proteome</keyword>
<accession>A0A917AQ30</accession>
<evidence type="ECO:0000313" key="2">
    <source>
        <dbReference type="Proteomes" id="UP000605259"/>
    </source>
</evidence>
<organism evidence="1 2">
    <name type="scientific">Priestia taiwanensis</name>
    <dbReference type="NCBI Taxonomy" id="1347902"/>
    <lineage>
        <taxon>Bacteria</taxon>
        <taxon>Bacillati</taxon>
        <taxon>Bacillota</taxon>
        <taxon>Bacilli</taxon>
        <taxon>Bacillales</taxon>
        <taxon>Bacillaceae</taxon>
        <taxon>Priestia</taxon>
    </lineage>
</organism>